<keyword evidence="5" id="KW-0067">ATP-binding</keyword>
<reference evidence="10" key="3">
    <citation type="submission" date="2025-09" db="UniProtKB">
        <authorList>
            <consortium name="Ensembl"/>
        </authorList>
    </citation>
    <scope>IDENTIFICATION</scope>
</reference>
<evidence type="ECO:0000256" key="5">
    <source>
        <dbReference type="ARBA" id="ARBA00022840"/>
    </source>
</evidence>
<evidence type="ECO:0000256" key="6">
    <source>
        <dbReference type="ARBA" id="ARBA00022917"/>
    </source>
</evidence>
<keyword evidence="11" id="KW-1185">Reference proteome</keyword>
<sequence length="192" mass="22016">MALVVSDHYNHAHSKTAAVLGIPPVNSSDADIANSFNFTHKVTSTPLQREEALNIPEKIVERSAEYERSICAQVIMATPMMPHFTSELWEGLRGMEYKLTNQEWDKEVLDQSWPRPVDLGHMERKRVSVRVNGKRCTILRISPSENMKELVLLNEDVKRRLNGQRVINVVISKRKKRTEINVISESQLIDSR</sequence>
<evidence type="ECO:0000313" key="10">
    <source>
        <dbReference type="Ensembl" id="ENSCSAVP00000006036.1"/>
    </source>
</evidence>
<dbReference type="GO" id="GO:0032543">
    <property type="term" value="P:mitochondrial translation"/>
    <property type="evidence" value="ECO:0007669"/>
    <property type="project" value="TreeGrafter"/>
</dbReference>
<evidence type="ECO:0000256" key="8">
    <source>
        <dbReference type="ARBA" id="ARBA00047469"/>
    </source>
</evidence>
<dbReference type="GO" id="GO:0004823">
    <property type="term" value="F:leucine-tRNA ligase activity"/>
    <property type="evidence" value="ECO:0007669"/>
    <property type="project" value="UniProtKB-EC"/>
</dbReference>
<name>H2YL34_CIOSA</name>
<dbReference type="Proteomes" id="UP000007875">
    <property type="component" value="Unassembled WGS sequence"/>
</dbReference>
<dbReference type="PANTHER" id="PTHR43740:SF2">
    <property type="entry name" value="LEUCINE--TRNA LIGASE, MITOCHONDRIAL"/>
    <property type="match status" value="1"/>
</dbReference>
<evidence type="ECO:0000256" key="1">
    <source>
        <dbReference type="ARBA" id="ARBA00005594"/>
    </source>
</evidence>
<evidence type="ECO:0000259" key="9">
    <source>
        <dbReference type="Pfam" id="PF08264"/>
    </source>
</evidence>
<keyword evidence="4" id="KW-0547">Nucleotide-binding</keyword>
<dbReference type="EC" id="6.1.1.4" evidence="2"/>
<accession>H2YL34</accession>
<keyword evidence="3" id="KW-0436">Ligase</keyword>
<comment type="catalytic activity">
    <reaction evidence="8">
        <text>tRNA(Leu) + L-leucine + ATP = L-leucyl-tRNA(Leu) + AMP + diphosphate</text>
        <dbReference type="Rhea" id="RHEA:11688"/>
        <dbReference type="Rhea" id="RHEA-COMP:9613"/>
        <dbReference type="Rhea" id="RHEA-COMP:9622"/>
        <dbReference type="ChEBI" id="CHEBI:30616"/>
        <dbReference type="ChEBI" id="CHEBI:33019"/>
        <dbReference type="ChEBI" id="CHEBI:57427"/>
        <dbReference type="ChEBI" id="CHEBI:78442"/>
        <dbReference type="ChEBI" id="CHEBI:78494"/>
        <dbReference type="ChEBI" id="CHEBI:456215"/>
        <dbReference type="EC" id="6.1.1.4"/>
    </reaction>
</comment>
<dbReference type="AlphaFoldDB" id="H2YL34"/>
<evidence type="ECO:0000256" key="4">
    <source>
        <dbReference type="ARBA" id="ARBA00022741"/>
    </source>
</evidence>
<evidence type="ECO:0000256" key="7">
    <source>
        <dbReference type="ARBA" id="ARBA00023146"/>
    </source>
</evidence>
<dbReference type="HOGENOM" id="CLU_1414718_0_0_1"/>
<proteinExistence type="inferred from homology"/>
<organism evidence="10 11">
    <name type="scientific">Ciona savignyi</name>
    <name type="common">Pacific transparent sea squirt</name>
    <dbReference type="NCBI Taxonomy" id="51511"/>
    <lineage>
        <taxon>Eukaryota</taxon>
        <taxon>Metazoa</taxon>
        <taxon>Chordata</taxon>
        <taxon>Tunicata</taxon>
        <taxon>Ascidiacea</taxon>
        <taxon>Phlebobranchia</taxon>
        <taxon>Cionidae</taxon>
        <taxon>Ciona</taxon>
    </lineage>
</organism>
<dbReference type="GO" id="GO:0006429">
    <property type="term" value="P:leucyl-tRNA aminoacylation"/>
    <property type="evidence" value="ECO:0007669"/>
    <property type="project" value="InterPro"/>
</dbReference>
<dbReference type="InterPro" id="IPR013155">
    <property type="entry name" value="M/V/L/I-tRNA-synth_anticd-bd"/>
</dbReference>
<dbReference type="Ensembl" id="ENSCSAVT00000006113.1">
    <property type="protein sequence ID" value="ENSCSAVP00000006036.1"/>
    <property type="gene ID" value="ENSCSAVG00000003603.1"/>
</dbReference>
<feature type="domain" description="Methionyl/Valyl/Leucyl/Isoleucyl-tRNA synthetase anticodon-binding" evidence="9">
    <location>
        <begin position="67"/>
        <end position="146"/>
    </location>
</feature>
<dbReference type="PANTHER" id="PTHR43740">
    <property type="entry name" value="LEUCYL-TRNA SYNTHETASE"/>
    <property type="match status" value="1"/>
</dbReference>
<dbReference type="GO" id="GO:0005524">
    <property type="term" value="F:ATP binding"/>
    <property type="evidence" value="ECO:0007669"/>
    <property type="project" value="UniProtKB-KW"/>
</dbReference>
<evidence type="ECO:0000256" key="3">
    <source>
        <dbReference type="ARBA" id="ARBA00022598"/>
    </source>
</evidence>
<dbReference type="InterPro" id="IPR002302">
    <property type="entry name" value="Leu-tRNA-ligase"/>
</dbReference>
<keyword evidence="6" id="KW-0648">Protein biosynthesis</keyword>
<dbReference type="GeneTree" id="ENSGT00390000015114"/>
<keyword evidence="7" id="KW-0030">Aminoacyl-tRNA synthetase</keyword>
<protein>
    <recommendedName>
        <fullName evidence="2">leucine--tRNA ligase</fullName>
        <ecNumber evidence="2">6.1.1.4</ecNumber>
    </recommendedName>
</protein>
<dbReference type="Gene3D" id="1.10.730.10">
    <property type="entry name" value="Isoleucyl-tRNA Synthetase, Domain 1"/>
    <property type="match status" value="1"/>
</dbReference>
<dbReference type="InterPro" id="IPR009080">
    <property type="entry name" value="tRNAsynth_Ia_anticodon-bd"/>
</dbReference>
<reference evidence="10" key="2">
    <citation type="submission" date="2025-08" db="UniProtKB">
        <authorList>
            <consortium name="Ensembl"/>
        </authorList>
    </citation>
    <scope>IDENTIFICATION</scope>
</reference>
<dbReference type="SUPFAM" id="SSF47323">
    <property type="entry name" value="Anticodon-binding domain of a subclass of class I aminoacyl-tRNA synthetases"/>
    <property type="match status" value="1"/>
</dbReference>
<dbReference type="Pfam" id="PF08264">
    <property type="entry name" value="Anticodon_1"/>
    <property type="match status" value="1"/>
</dbReference>
<reference evidence="11" key="1">
    <citation type="submission" date="2003-08" db="EMBL/GenBank/DDBJ databases">
        <authorList>
            <person name="Birren B."/>
            <person name="Nusbaum C."/>
            <person name="Abebe A."/>
            <person name="Abouelleil A."/>
            <person name="Adekoya E."/>
            <person name="Ait-zahra M."/>
            <person name="Allen N."/>
            <person name="Allen T."/>
            <person name="An P."/>
            <person name="Anderson M."/>
            <person name="Anderson S."/>
            <person name="Arachchi H."/>
            <person name="Armbruster J."/>
            <person name="Bachantsang P."/>
            <person name="Baldwin J."/>
            <person name="Barry A."/>
            <person name="Bayul T."/>
            <person name="Blitshsteyn B."/>
            <person name="Bloom T."/>
            <person name="Blye J."/>
            <person name="Boguslavskiy L."/>
            <person name="Borowsky M."/>
            <person name="Boukhgalter B."/>
            <person name="Brunache A."/>
            <person name="Butler J."/>
            <person name="Calixte N."/>
            <person name="Calvo S."/>
            <person name="Camarata J."/>
            <person name="Campo K."/>
            <person name="Chang J."/>
            <person name="Cheshatsang Y."/>
            <person name="Citroen M."/>
            <person name="Collymore A."/>
            <person name="Considine T."/>
            <person name="Cook A."/>
            <person name="Cooke P."/>
            <person name="Corum B."/>
            <person name="Cuomo C."/>
            <person name="David R."/>
            <person name="Dawoe T."/>
            <person name="Degray S."/>
            <person name="Dodge S."/>
            <person name="Dooley K."/>
            <person name="Dorje P."/>
            <person name="Dorjee K."/>
            <person name="Dorris L."/>
            <person name="Duffey N."/>
            <person name="Dupes A."/>
            <person name="Elkins T."/>
            <person name="Engels R."/>
            <person name="Erickson J."/>
            <person name="Farina A."/>
            <person name="Faro S."/>
            <person name="Ferreira P."/>
            <person name="Fischer H."/>
            <person name="Fitzgerald M."/>
            <person name="Foley K."/>
            <person name="Gage D."/>
            <person name="Galagan J."/>
            <person name="Gearin G."/>
            <person name="Gnerre S."/>
            <person name="Gnirke A."/>
            <person name="Goyette A."/>
            <person name="Graham J."/>
            <person name="Grandbois E."/>
            <person name="Gyaltsen K."/>
            <person name="Hafez N."/>
            <person name="Hagopian D."/>
            <person name="Hagos B."/>
            <person name="Hall J."/>
            <person name="Hatcher B."/>
            <person name="Heller A."/>
            <person name="Higgins H."/>
            <person name="Honan T."/>
            <person name="Horn A."/>
            <person name="Houde N."/>
            <person name="Hughes L."/>
            <person name="Hulme W."/>
            <person name="Husby E."/>
            <person name="Iliev I."/>
            <person name="Jaffe D."/>
            <person name="Jones C."/>
            <person name="Kamal M."/>
            <person name="Kamat A."/>
            <person name="Kamvysselis M."/>
            <person name="Karlsson E."/>
            <person name="Kells C."/>
            <person name="Kieu A."/>
            <person name="Kisner P."/>
            <person name="Kodira C."/>
            <person name="Kulbokas E."/>
            <person name="Labutti K."/>
            <person name="Lama D."/>
            <person name="Landers T."/>
            <person name="Leger J."/>
            <person name="Levine S."/>
            <person name="Lewis D."/>
            <person name="Lewis T."/>
            <person name="Lindblad-toh K."/>
            <person name="Liu X."/>
            <person name="Lokyitsang T."/>
            <person name="Lokyitsang Y."/>
            <person name="Lucien O."/>
            <person name="Lui A."/>
            <person name="Ma L.J."/>
            <person name="Mabbitt R."/>
            <person name="Macdonald J."/>
            <person name="Maclean C."/>
            <person name="Major J."/>
            <person name="Manning J."/>
            <person name="Marabella R."/>
            <person name="Maru K."/>
            <person name="Matthews C."/>
            <person name="Mauceli E."/>
            <person name="Mccarthy M."/>
            <person name="Mcdonough S."/>
            <person name="Mcghee T."/>
            <person name="Meldrim J."/>
            <person name="Meneus L."/>
            <person name="Mesirov J."/>
            <person name="Mihalev A."/>
            <person name="Mihova T."/>
            <person name="Mikkelsen T."/>
            <person name="Mlenga V."/>
            <person name="Moru K."/>
            <person name="Mozes J."/>
            <person name="Mulrain L."/>
            <person name="Munson G."/>
            <person name="Naylor J."/>
            <person name="Newes C."/>
            <person name="Nguyen C."/>
            <person name="Nguyen N."/>
            <person name="Nguyen T."/>
            <person name="Nicol R."/>
            <person name="Nielsen C."/>
            <person name="Nizzari M."/>
            <person name="Norbu C."/>
            <person name="Norbu N."/>
            <person name="O'donnell P."/>
            <person name="Okoawo O."/>
            <person name="O'leary S."/>
            <person name="Omotosho B."/>
            <person name="O'neill K."/>
            <person name="Osman S."/>
            <person name="Parker S."/>
            <person name="Perrin D."/>
            <person name="Phunkhang P."/>
            <person name="Piqani B."/>
            <person name="Purcell S."/>
            <person name="Rachupka T."/>
            <person name="Ramasamy U."/>
            <person name="Rameau R."/>
            <person name="Ray V."/>
            <person name="Raymond C."/>
            <person name="Retta R."/>
            <person name="Richardson S."/>
            <person name="Rise C."/>
            <person name="Rodriguez J."/>
            <person name="Rogers J."/>
            <person name="Rogov P."/>
            <person name="Rutman M."/>
            <person name="Schupbach R."/>
            <person name="Seaman C."/>
            <person name="Settipalli S."/>
            <person name="Sharpe T."/>
            <person name="Sheridan J."/>
            <person name="Sherpa N."/>
            <person name="Shi J."/>
            <person name="Smirnov S."/>
            <person name="Smith C."/>
            <person name="Sougnez C."/>
            <person name="Spencer B."/>
            <person name="Stalker J."/>
            <person name="Stange-thomann N."/>
            <person name="Stavropoulos S."/>
            <person name="Stetson K."/>
            <person name="Stone C."/>
            <person name="Stone S."/>
            <person name="Stubbs M."/>
            <person name="Talamas J."/>
            <person name="Tchuinga P."/>
            <person name="Tenzing P."/>
            <person name="Tesfaye S."/>
            <person name="Theodore J."/>
            <person name="Thoulutsang Y."/>
            <person name="Topham K."/>
            <person name="Towey S."/>
            <person name="Tsamla T."/>
            <person name="Tsomo N."/>
            <person name="Vallee D."/>
            <person name="Vassiliev H."/>
            <person name="Venkataraman V."/>
            <person name="Vinson J."/>
            <person name="Vo A."/>
            <person name="Wade C."/>
            <person name="Wang S."/>
            <person name="Wangchuk T."/>
            <person name="Wangdi T."/>
            <person name="Whittaker C."/>
            <person name="Wilkinson J."/>
            <person name="Wu Y."/>
            <person name="Wyman D."/>
            <person name="Yadav S."/>
            <person name="Yang S."/>
            <person name="Yang X."/>
            <person name="Yeager S."/>
            <person name="Yee E."/>
            <person name="Young G."/>
            <person name="Zainoun J."/>
            <person name="Zembeck L."/>
            <person name="Zimmer A."/>
            <person name="Zody M."/>
            <person name="Lander E."/>
        </authorList>
    </citation>
    <scope>NUCLEOTIDE SEQUENCE [LARGE SCALE GENOMIC DNA]</scope>
</reference>
<evidence type="ECO:0000256" key="2">
    <source>
        <dbReference type="ARBA" id="ARBA00013164"/>
    </source>
</evidence>
<evidence type="ECO:0000313" key="11">
    <source>
        <dbReference type="Proteomes" id="UP000007875"/>
    </source>
</evidence>
<dbReference type="GO" id="GO:0005739">
    <property type="term" value="C:mitochondrion"/>
    <property type="evidence" value="ECO:0007669"/>
    <property type="project" value="TreeGrafter"/>
</dbReference>
<comment type="similarity">
    <text evidence="1">Belongs to the class-I aminoacyl-tRNA synthetase family.</text>
</comment>